<protein>
    <submittedName>
        <fullName evidence="10">Type II secretion system F domain protein</fullName>
    </submittedName>
</protein>
<feature type="domain" description="Type II secretion system protein GspF" evidence="9">
    <location>
        <begin position="266"/>
        <end position="387"/>
    </location>
</feature>
<dbReference type="KEGG" id="rva:Rvan_1810"/>
<dbReference type="Pfam" id="PF00482">
    <property type="entry name" value="T2SSF"/>
    <property type="match status" value="2"/>
</dbReference>
<proteinExistence type="inferred from homology"/>
<reference evidence="11" key="1">
    <citation type="journal article" date="2011" name="J. Bacteriol.">
        <title>Genome sequences of eight morphologically diverse alphaproteobacteria.</title>
        <authorList>
            <consortium name="US DOE Joint Genome Institute"/>
            <person name="Brown P.J."/>
            <person name="Kysela D.T."/>
            <person name="Buechlein A."/>
            <person name="Hemmerich C."/>
            <person name="Brun Y.V."/>
        </authorList>
    </citation>
    <scope>NUCLEOTIDE SEQUENCE [LARGE SCALE GENOMIC DNA]</scope>
    <source>
        <strain evidence="11">ATCC 17100 / ATH 3.1.1 / DSM 162 / LMG 4299</strain>
    </source>
</reference>
<keyword evidence="3" id="KW-1003">Cell membrane</keyword>
<comment type="subcellular location">
    <subcellularLocation>
        <location evidence="1">Cell inner membrane</location>
        <topology evidence="1">Multi-pass membrane protein</topology>
    </subcellularLocation>
</comment>
<dbReference type="Gene3D" id="1.20.81.30">
    <property type="entry name" value="Type II secretion system (T2SS), domain F"/>
    <property type="match status" value="2"/>
</dbReference>
<feature type="transmembrane region" description="Helical" evidence="8">
    <location>
        <begin position="211"/>
        <end position="229"/>
    </location>
</feature>
<dbReference type="InterPro" id="IPR042094">
    <property type="entry name" value="T2SS_GspF_sf"/>
</dbReference>
<dbReference type="FunFam" id="1.20.81.30:FF:000001">
    <property type="entry name" value="Type II secretion system protein F"/>
    <property type="match status" value="1"/>
</dbReference>
<dbReference type="InterPro" id="IPR003004">
    <property type="entry name" value="GspF/PilC"/>
</dbReference>
<dbReference type="PANTHER" id="PTHR30012:SF0">
    <property type="entry name" value="TYPE II SECRETION SYSTEM PROTEIN F-RELATED"/>
    <property type="match status" value="1"/>
</dbReference>
<comment type="similarity">
    <text evidence="2">Belongs to the GSP F family.</text>
</comment>
<dbReference type="HOGENOM" id="CLU_035032_2_1_5"/>
<keyword evidence="6 8" id="KW-1133">Transmembrane helix</keyword>
<evidence type="ECO:0000256" key="2">
    <source>
        <dbReference type="ARBA" id="ARBA00005745"/>
    </source>
</evidence>
<dbReference type="RefSeq" id="WP_013419442.1">
    <property type="nucleotide sequence ID" value="NC_014664.1"/>
</dbReference>
<evidence type="ECO:0000259" key="9">
    <source>
        <dbReference type="Pfam" id="PF00482"/>
    </source>
</evidence>
<evidence type="ECO:0000313" key="10">
    <source>
        <dbReference type="EMBL" id="ADP71052.1"/>
    </source>
</evidence>
<dbReference type="PRINTS" id="PR00812">
    <property type="entry name" value="BCTERIALGSPF"/>
</dbReference>
<sequence length="396" mass="42376">MAIFSYSALTLNGERAQGTETADSVEHLREILAARDLILKSGRAQRSAASSRRPPFKHIANFNRELTVLLQAGLSIPESLALLAVRPGQPRLEKALRLVLSEVNRGGSLREGMSKAQGAFDADYIALVGTGEEAGALPNCLQRYQNYADLKMKMRAQVLKTMTYPAALLATLSAVLTFLFLEVIPNFIGMYRELGSELPAPTQILIAVERHFPAIAIGITAAVIGVWILDRIAVSTLKGGIMRDRLLLQIPLLGGFRRVSAAAATARMLSIMIASGATVTKALTLATKSVSDRYFAHFLDDAKRAVQEGVPLSKALASGGLFRPMSLKMIAAGEASGSLDSMLGAVAAQQEEELADSLARLTSLMEPAVLLIAGFLVGGVVVAMYLPIFTLTELIK</sequence>
<evidence type="ECO:0000256" key="8">
    <source>
        <dbReference type="SAM" id="Phobius"/>
    </source>
</evidence>
<name>E3HZL7_RHOVT</name>
<evidence type="ECO:0000313" key="11">
    <source>
        <dbReference type="Proteomes" id="UP000001399"/>
    </source>
</evidence>
<keyword evidence="5 8" id="KW-0812">Transmembrane</keyword>
<evidence type="ECO:0000256" key="5">
    <source>
        <dbReference type="ARBA" id="ARBA00022692"/>
    </source>
</evidence>
<dbReference type="AlphaFoldDB" id="E3HZL7"/>
<evidence type="ECO:0000256" key="3">
    <source>
        <dbReference type="ARBA" id="ARBA00022475"/>
    </source>
</evidence>
<accession>E3HZL7</accession>
<dbReference type="Proteomes" id="UP000001399">
    <property type="component" value="Chromosome"/>
</dbReference>
<evidence type="ECO:0000256" key="4">
    <source>
        <dbReference type="ARBA" id="ARBA00022519"/>
    </source>
</evidence>
<gene>
    <name evidence="10" type="ordered locus">Rvan_1810</name>
</gene>
<dbReference type="PANTHER" id="PTHR30012">
    <property type="entry name" value="GENERAL SECRETION PATHWAY PROTEIN"/>
    <property type="match status" value="1"/>
</dbReference>
<dbReference type="EMBL" id="CP002292">
    <property type="protein sequence ID" value="ADP71052.1"/>
    <property type="molecule type" value="Genomic_DNA"/>
</dbReference>
<dbReference type="InterPro" id="IPR018076">
    <property type="entry name" value="T2SS_GspF_dom"/>
</dbReference>
<evidence type="ECO:0000256" key="1">
    <source>
        <dbReference type="ARBA" id="ARBA00004429"/>
    </source>
</evidence>
<feature type="transmembrane region" description="Helical" evidence="8">
    <location>
        <begin position="162"/>
        <end position="191"/>
    </location>
</feature>
<evidence type="ECO:0000256" key="7">
    <source>
        <dbReference type="ARBA" id="ARBA00023136"/>
    </source>
</evidence>
<keyword evidence="7 8" id="KW-0472">Membrane</keyword>
<dbReference type="eggNOG" id="COG1459">
    <property type="taxonomic scope" value="Bacteria"/>
</dbReference>
<evidence type="ECO:0000256" key="6">
    <source>
        <dbReference type="ARBA" id="ARBA00022989"/>
    </source>
</evidence>
<feature type="transmembrane region" description="Helical" evidence="8">
    <location>
        <begin position="368"/>
        <end position="388"/>
    </location>
</feature>
<dbReference type="STRING" id="648757.Rvan_1810"/>
<keyword evidence="4" id="KW-0997">Cell inner membrane</keyword>
<dbReference type="OrthoDB" id="9805682at2"/>
<feature type="domain" description="Type II secretion system protein GspF" evidence="9">
    <location>
        <begin position="64"/>
        <end position="185"/>
    </location>
</feature>
<keyword evidence="11" id="KW-1185">Reference proteome</keyword>
<dbReference type="GO" id="GO:0005886">
    <property type="term" value="C:plasma membrane"/>
    <property type="evidence" value="ECO:0007669"/>
    <property type="project" value="UniProtKB-SubCell"/>
</dbReference>
<organism evidence="10 11">
    <name type="scientific">Rhodomicrobium vannielii (strain ATCC 17100 / DSM 162 / LMG 4299 / NCIMB 10020 / ATH 3.1.1)</name>
    <dbReference type="NCBI Taxonomy" id="648757"/>
    <lineage>
        <taxon>Bacteria</taxon>
        <taxon>Pseudomonadati</taxon>
        <taxon>Pseudomonadota</taxon>
        <taxon>Alphaproteobacteria</taxon>
        <taxon>Hyphomicrobiales</taxon>
        <taxon>Hyphomicrobiaceae</taxon>
        <taxon>Rhodomicrobium</taxon>
    </lineage>
</organism>